<dbReference type="Gene3D" id="3.30.750.44">
    <property type="match status" value="1"/>
</dbReference>
<accession>A0A285X017</accession>
<reference evidence="3" key="1">
    <citation type="submission" date="2017-09" db="EMBL/GenBank/DDBJ databases">
        <authorList>
            <person name="Varghese N."/>
            <person name="Submissions S."/>
        </authorList>
    </citation>
    <scope>NUCLEOTIDE SEQUENCE [LARGE SCALE GENOMIC DNA]</scope>
    <source>
        <strain evidence="3">CGMCC 1.12641</strain>
    </source>
</reference>
<dbReference type="SUPFAM" id="SSF52096">
    <property type="entry name" value="ClpP/crotonase"/>
    <property type="match status" value="1"/>
</dbReference>
<dbReference type="Gene3D" id="3.90.226.10">
    <property type="entry name" value="2-enoyl-CoA Hydratase, Chain A, domain 1"/>
    <property type="match status" value="1"/>
</dbReference>
<dbReference type="EMBL" id="OCMF01000001">
    <property type="protein sequence ID" value="SOC78677.1"/>
    <property type="molecule type" value="Genomic_DNA"/>
</dbReference>
<keyword evidence="3" id="KW-1185">Reference proteome</keyword>
<dbReference type="Proteomes" id="UP000219193">
    <property type="component" value="Unassembled WGS sequence"/>
</dbReference>
<dbReference type="InterPro" id="IPR029045">
    <property type="entry name" value="ClpP/crotonase-like_dom_sf"/>
</dbReference>
<dbReference type="InterPro" id="IPR005151">
    <property type="entry name" value="Tail-specific_protease"/>
</dbReference>
<evidence type="ECO:0000313" key="3">
    <source>
        <dbReference type="Proteomes" id="UP000219193"/>
    </source>
</evidence>
<sequence length="427" mass="47839">MKAQQFDSGAYKMAYKAHFEKLAYGDSLTLETKITGLSNAWAEAKFNFANFDLIPTVNWDSIYKAYIPRVMASKDRKEYYSILKKFYTHLNDGHTLIVPPKELWNEFMAALPVRTQIIDGRVVITQLKSDKPEYQLLQPRTIINKINGMPATTYAEEHVAPYVSASTPHDLTARLYSYFLTHGSLKEPLLLELESPAGKKITQSFRRESRNQLFPASEGYTYRPLNKSTGLLTINTFNDPEVVKFYDSLFQTQLPKNLIIDIRNNGGGNGNNGFELIGYLTSKPFPTGKFVIRHYTPVQRAWGGDPDKLEINSYDWKPYKKPTFEGKVIVLAGPDTYSAAEDFLSSFKHIKRGTVIGQTTGGSTGQPLMYQLPFGGLGIVCAKRDALPGGEEFVGIGISPDVEIKPTLKTYLAGKDEALEAALKMLK</sequence>
<gene>
    <name evidence="2" type="ORF">SAMN06296241_0189</name>
</gene>
<name>A0A285X017_9FLAO</name>
<dbReference type="PANTHER" id="PTHR32060">
    <property type="entry name" value="TAIL-SPECIFIC PROTEASE"/>
    <property type="match status" value="1"/>
</dbReference>
<protein>
    <submittedName>
        <fullName evidence="2">C-terminal processing protease CtpA/Prc, contains a PDZ domain</fullName>
    </submittedName>
</protein>
<dbReference type="GO" id="GO:0004175">
    <property type="term" value="F:endopeptidase activity"/>
    <property type="evidence" value="ECO:0007669"/>
    <property type="project" value="TreeGrafter"/>
</dbReference>
<proteinExistence type="predicted"/>
<dbReference type="SMART" id="SM00245">
    <property type="entry name" value="TSPc"/>
    <property type="match status" value="1"/>
</dbReference>
<keyword evidence="2" id="KW-0378">Hydrolase</keyword>
<evidence type="ECO:0000259" key="1">
    <source>
        <dbReference type="SMART" id="SM00245"/>
    </source>
</evidence>
<dbReference type="GO" id="GO:0006508">
    <property type="term" value="P:proteolysis"/>
    <property type="evidence" value="ECO:0007669"/>
    <property type="project" value="UniProtKB-KW"/>
</dbReference>
<feature type="domain" description="Tail specific protease" evidence="1">
    <location>
        <begin position="198"/>
        <end position="405"/>
    </location>
</feature>
<dbReference type="GO" id="GO:0007165">
    <property type="term" value="P:signal transduction"/>
    <property type="evidence" value="ECO:0007669"/>
    <property type="project" value="TreeGrafter"/>
</dbReference>
<dbReference type="GO" id="GO:0030288">
    <property type="term" value="C:outer membrane-bounded periplasmic space"/>
    <property type="evidence" value="ECO:0007669"/>
    <property type="project" value="TreeGrafter"/>
</dbReference>
<dbReference type="GO" id="GO:0008236">
    <property type="term" value="F:serine-type peptidase activity"/>
    <property type="evidence" value="ECO:0007669"/>
    <property type="project" value="InterPro"/>
</dbReference>
<organism evidence="2 3">
    <name type="scientific">Salinimicrobium sediminis</name>
    <dbReference type="NCBI Taxonomy" id="1343891"/>
    <lineage>
        <taxon>Bacteria</taxon>
        <taxon>Pseudomonadati</taxon>
        <taxon>Bacteroidota</taxon>
        <taxon>Flavobacteriia</taxon>
        <taxon>Flavobacteriales</taxon>
        <taxon>Flavobacteriaceae</taxon>
        <taxon>Salinimicrobium</taxon>
    </lineage>
</organism>
<dbReference type="AlphaFoldDB" id="A0A285X017"/>
<keyword evidence="2" id="KW-0645">Protease</keyword>
<evidence type="ECO:0000313" key="2">
    <source>
        <dbReference type="EMBL" id="SOC78677.1"/>
    </source>
</evidence>
<dbReference type="PANTHER" id="PTHR32060:SF30">
    <property type="entry name" value="CARBOXY-TERMINAL PROCESSING PROTEASE CTPA"/>
    <property type="match status" value="1"/>
</dbReference>
<dbReference type="Pfam" id="PF03572">
    <property type="entry name" value="Peptidase_S41"/>
    <property type="match status" value="1"/>
</dbReference>